<gene>
    <name evidence="1" type="primary">yeeZ_2</name>
    <name evidence="1" type="ORF">NCTC5047_01451</name>
</gene>
<name>A0A377XAJ7_KLEPN</name>
<accession>A0A377XAJ7</accession>
<organism evidence="1 2">
    <name type="scientific">Klebsiella pneumoniae</name>
    <dbReference type="NCBI Taxonomy" id="573"/>
    <lineage>
        <taxon>Bacteria</taxon>
        <taxon>Pseudomonadati</taxon>
        <taxon>Pseudomonadota</taxon>
        <taxon>Gammaproteobacteria</taxon>
        <taxon>Enterobacterales</taxon>
        <taxon>Enterobacteriaceae</taxon>
        <taxon>Klebsiella/Raoultella group</taxon>
        <taxon>Klebsiella</taxon>
        <taxon>Klebsiella pneumoniae complex</taxon>
    </lineage>
</organism>
<dbReference type="AlphaFoldDB" id="A0A377XAJ7"/>
<dbReference type="EMBL" id="UGLH01000005">
    <property type="protein sequence ID" value="STT78670.1"/>
    <property type="molecule type" value="Genomic_DNA"/>
</dbReference>
<sequence length="81" mass="8892">MAAIELLLQAPKGGHIYNLCAPRHPARGLFYPQMARELGLPPPVFSDSPDGGQGKIVDGNRICNELGFEYQYPDPLVIPME</sequence>
<dbReference type="Gene3D" id="3.40.50.720">
    <property type="entry name" value="NAD(P)-binding Rossmann-like Domain"/>
    <property type="match status" value="1"/>
</dbReference>
<protein>
    <submittedName>
        <fullName evidence="1">Nucleoside-diphosphate-sugar epimerase</fullName>
    </submittedName>
</protein>
<dbReference type="Proteomes" id="UP000254340">
    <property type="component" value="Unassembled WGS sequence"/>
</dbReference>
<reference evidence="1 2" key="1">
    <citation type="submission" date="2018-06" db="EMBL/GenBank/DDBJ databases">
        <authorList>
            <consortium name="Pathogen Informatics"/>
            <person name="Doyle S."/>
        </authorList>
    </citation>
    <scope>NUCLEOTIDE SEQUENCE [LARGE SCALE GENOMIC DNA]</scope>
    <source>
        <strain evidence="1 2">NCTC5047</strain>
    </source>
</reference>
<evidence type="ECO:0000313" key="1">
    <source>
        <dbReference type="EMBL" id="STT78670.1"/>
    </source>
</evidence>
<dbReference type="InterPro" id="IPR036291">
    <property type="entry name" value="NAD(P)-bd_dom_sf"/>
</dbReference>
<dbReference type="SUPFAM" id="SSF51735">
    <property type="entry name" value="NAD(P)-binding Rossmann-fold domains"/>
    <property type="match status" value="1"/>
</dbReference>
<proteinExistence type="predicted"/>
<evidence type="ECO:0000313" key="2">
    <source>
        <dbReference type="Proteomes" id="UP000254340"/>
    </source>
</evidence>